<accession>A0ABP7AUJ4</accession>
<protein>
    <recommendedName>
        <fullName evidence="3">Chlorite dismutase</fullName>
    </recommendedName>
</protein>
<proteinExistence type="predicted"/>
<keyword evidence="2" id="KW-1185">Reference proteome</keyword>
<evidence type="ECO:0000313" key="2">
    <source>
        <dbReference type="Proteomes" id="UP001501490"/>
    </source>
</evidence>
<evidence type="ECO:0000313" key="1">
    <source>
        <dbReference type="EMBL" id="GAA3640860.1"/>
    </source>
</evidence>
<comment type="caution">
    <text evidence="1">The sequence shown here is derived from an EMBL/GenBank/DDBJ whole genome shotgun (WGS) entry which is preliminary data.</text>
</comment>
<gene>
    <name evidence="1" type="ORF">GCM10022236_49360</name>
</gene>
<name>A0ABP7AUJ4_9ACTN</name>
<dbReference type="EMBL" id="BAABAB010000050">
    <property type="protein sequence ID" value="GAA3640860.1"/>
    <property type="molecule type" value="Genomic_DNA"/>
</dbReference>
<dbReference type="Proteomes" id="UP001501490">
    <property type="component" value="Unassembled WGS sequence"/>
</dbReference>
<dbReference type="RefSeq" id="WP_344809659.1">
    <property type="nucleotide sequence ID" value="NZ_BAABAB010000050.1"/>
</dbReference>
<sequence>MLVGTVYTIADPALWRNALAEAEQSGELEPPGLTLLVSVHSATGDYAFDLWRAESVDVVREQLDPMTVGLSTNAYFPVDESHPATLLPPDPQASVGG</sequence>
<evidence type="ECO:0008006" key="3">
    <source>
        <dbReference type="Google" id="ProtNLM"/>
    </source>
</evidence>
<organism evidence="1 2">
    <name type="scientific">Microlunatus ginsengisoli</name>
    <dbReference type="NCBI Taxonomy" id="363863"/>
    <lineage>
        <taxon>Bacteria</taxon>
        <taxon>Bacillati</taxon>
        <taxon>Actinomycetota</taxon>
        <taxon>Actinomycetes</taxon>
        <taxon>Propionibacteriales</taxon>
        <taxon>Propionibacteriaceae</taxon>
        <taxon>Microlunatus</taxon>
    </lineage>
</organism>
<reference evidence="2" key="1">
    <citation type="journal article" date="2019" name="Int. J. Syst. Evol. Microbiol.">
        <title>The Global Catalogue of Microorganisms (GCM) 10K type strain sequencing project: providing services to taxonomists for standard genome sequencing and annotation.</title>
        <authorList>
            <consortium name="The Broad Institute Genomics Platform"/>
            <consortium name="The Broad Institute Genome Sequencing Center for Infectious Disease"/>
            <person name="Wu L."/>
            <person name="Ma J."/>
        </authorList>
    </citation>
    <scope>NUCLEOTIDE SEQUENCE [LARGE SCALE GENOMIC DNA]</scope>
    <source>
        <strain evidence="2">JCM 16929</strain>
    </source>
</reference>